<evidence type="ECO:0000313" key="2">
    <source>
        <dbReference type="Proteomes" id="UP000887013"/>
    </source>
</evidence>
<evidence type="ECO:0000313" key="1">
    <source>
        <dbReference type="EMBL" id="GFS71532.1"/>
    </source>
</evidence>
<name>A0A8X6MPS5_NEPPI</name>
<protein>
    <submittedName>
        <fullName evidence="1">Uncharacterized protein</fullName>
    </submittedName>
</protein>
<organism evidence="1 2">
    <name type="scientific">Nephila pilipes</name>
    <name type="common">Giant wood spider</name>
    <name type="synonym">Nephila maculata</name>
    <dbReference type="NCBI Taxonomy" id="299642"/>
    <lineage>
        <taxon>Eukaryota</taxon>
        <taxon>Metazoa</taxon>
        <taxon>Ecdysozoa</taxon>
        <taxon>Arthropoda</taxon>
        <taxon>Chelicerata</taxon>
        <taxon>Arachnida</taxon>
        <taxon>Araneae</taxon>
        <taxon>Araneomorphae</taxon>
        <taxon>Entelegynae</taxon>
        <taxon>Araneoidea</taxon>
        <taxon>Nephilidae</taxon>
        <taxon>Nephila</taxon>
    </lineage>
</organism>
<keyword evidence="2" id="KW-1185">Reference proteome</keyword>
<gene>
    <name evidence="1" type="ORF">NPIL_12901</name>
</gene>
<comment type="caution">
    <text evidence="1">The sequence shown here is derived from an EMBL/GenBank/DDBJ whole genome shotgun (WGS) entry which is preliminary data.</text>
</comment>
<dbReference type="EMBL" id="BMAW01000927">
    <property type="protein sequence ID" value="GFS71532.1"/>
    <property type="molecule type" value="Genomic_DNA"/>
</dbReference>
<accession>A0A8X6MPS5</accession>
<dbReference type="AlphaFoldDB" id="A0A8X6MPS5"/>
<reference evidence="1" key="1">
    <citation type="submission" date="2020-08" db="EMBL/GenBank/DDBJ databases">
        <title>Multicomponent nature underlies the extraordinary mechanical properties of spider dragline silk.</title>
        <authorList>
            <person name="Kono N."/>
            <person name="Nakamura H."/>
            <person name="Mori M."/>
            <person name="Yoshida Y."/>
            <person name="Ohtoshi R."/>
            <person name="Malay A.D."/>
            <person name="Moran D.A.P."/>
            <person name="Tomita M."/>
            <person name="Numata K."/>
            <person name="Arakawa K."/>
        </authorList>
    </citation>
    <scope>NUCLEOTIDE SEQUENCE</scope>
</reference>
<sequence length="85" mass="9491">MSNPPPEGSPKGDVYAFAIIAHEIVIRRGVFYLAGLQLTPKEHVFSGMALAGVQPDPVPYRRMQLCLLDCHHCQKMVETVRNESK</sequence>
<proteinExistence type="predicted"/>
<dbReference type="OrthoDB" id="6425216at2759"/>
<dbReference type="Proteomes" id="UP000887013">
    <property type="component" value="Unassembled WGS sequence"/>
</dbReference>